<protein>
    <submittedName>
        <fullName evidence="1">Ankyrin repeat protein</fullName>
    </submittedName>
</protein>
<evidence type="ECO:0000313" key="2">
    <source>
        <dbReference type="Proteomes" id="UP000289600"/>
    </source>
</evidence>
<gene>
    <name evidence="1" type="ORF">mc_709</name>
</gene>
<dbReference type="SMART" id="SM00248">
    <property type="entry name" value="ANK"/>
    <property type="match status" value="1"/>
</dbReference>
<dbReference type="InterPro" id="IPR002110">
    <property type="entry name" value="Ankyrin_rpt"/>
</dbReference>
<reference evidence="2" key="1">
    <citation type="submission" date="2018-01" db="EMBL/GenBank/DDBJ databases">
        <title>Testimony of 'menage a trois' revealed by the proteome of Megavirus virophage.</title>
        <authorList>
            <person name="Jeudy S."/>
            <person name="Bertaux L."/>
            <person name="Alempic J.-M."/>
            <person name="Lartigue A."/>
            <person name="Legendre M."/>
            <person name="Philippe N."/>
            <person name="Beucher L."/>
            <person name="Biondi E."/>
            <person name="Juul S."/>
            <person name="Turner D."/>
            <person name="Coute Y."/>
            <person name="Claverie J.-M."/>
            <person name="Abergel C."/>
        </authorList>
    </citation>
    <scope>NUCLEOTIDE SEQUENCE [LARGE SCALE GENOMIC DNA]</scope>
</reference>
<dbReference type="PROSITE" id="PS50297">
    <property type="entry name" value="ANK_REP_REGION"/>
    <property type="match status" value="1"/>
</dbReference>
<dbReference type="SUPFAM" id="SSF48403">
    <property type="entry name" value="Ankyrin repeat"/>
    <property type="match status" value="1"/>
</dbReference>
<dbReference type="EMBL" id="MG807320">
    <property type="protein sequence ID" value="AVL95096.1"/>
    <property type="molecule type" value="Genomic_DNA"/>
</dbReference>
<dbReference type="Pfam" id="PF12796">
    <property type="entry name" value="Ank_2"/>
    <property type="match status" value="1"/>
</dbReference>
<organism evidence="1 2">
    <name type="scientific">Moumouvirus australiensis</name>
    <dbReference type="NCBI Taxonomy" id="2109587"/>
    <lineage>
        <taxon>Viruses</taxon>
        <taxon>Varidnaviria</taxon>
        <taxon>Bamfordvirae</taxon>
        <taxon>Nucleocytoviricota</taxon>
        <taxon>Megaviricetes</taxon>
        <taxon>Imitervirales</taxon>
        <taxon>Mimiviridae</taxon>
        <taxon>Megamimivirinae</taxon>
        <taxon>Moumouvirus</taxon>
        <taxon>Moumouvirus australiense</taxon>
    </lineage>
</organism>
<sequence>MVGSNINDNVISTVEYDIYYLLTKIKKYNDLDILYRYLNDNPNEIYKKNNNGESIMFHIIKNIHQFNLDIFVALTSVILFELNDDQINEQDKDGKTALMYACDQIINKNGFDLIKTLLHYGADVNIRDNNNETAISILAKYRDVNNPTVYKAFIMIREYGAD</sequence>
<keyword evidence="2" id="KW-1185">Reference proteome</keyword>
<dbReference type="Gene3D" id="1.25.40.20">
    <property type="entry name" value="Ankyrin repeat-containing domain"/>
    <property type="match status" value="1"/>
</dbReference>
<evidence type="ECO:0000313" key="1">
    <source>
        <dbReference type="EMBL" id="AVL95096.1"/>
    </source>
</evidence>
<dbReference type="InterPro" id="IPR036770">
    <property type="entry name" value="Ankyrin_rpt-contain_sf"/>
</dbReference>
<dbReference type="Proteomes" id="UP000289600">
    <property type="component" value="Segment"/>
</dbReference>
<accession>A0A2P1EMG6</accession>
<name>A0A2P1EMG6_9VIRU</name>
<proteinExistence type="predicted"/>
<dbReference type="PROSITE" id="PS50088">
    <property type="entry name" value="ANK_REPEAT"/>
    <property type="match status" value="1"/>
</dbReference>